<evidence type="ECO:0000313" key="4">
    <source>
        <dbReference type="Proteomes" id="UP000824014"/>
    </source>
</evidence>
<keyword evidence="2" id="KW-0472">Membrane</keyword>
<dbReference type="EMBL" id="DXCC01000017">
    <property type="protein sequence ID" value="HIZ15307.1"/>
    <property type="molecule type" value="Genomic_DNA"/>
</dbReference>
<comment type="subcellular location">
    <subcellularLocation>
        <location evidence="2">Cell membrane</location>
        <topology evidence="2">Multi-pass membrane protein</topology>
    </subcellularLocation>
</comment>
<keyword evidence="2" id="KW-0520">NAD</keyword>
<comment type="catalytic activity">
    <reaction evidence="2">
        <text>a quinone + NADH + 5 H(+)(in) = a quinol + NAD(+) + 4 H(+)(out)</text>
        <dbReference type="Rhea" id="RHEA:57888"/>
        <dbReference type="ChEBI" id="CHEBI:15378"/>
        <dbReference type="ChEBI" id="CHEBI:24646"/>
        <dbReference type="ChEBI" id="CHEBI:57540"/>
        <dbReference type="ChEBI" id="CHEBI:57945"/>
        <dbReference type="ChEBI" id="CHEBI:132124"/>
    </reaction>
</comment>
<dbReference type="InterPro" id="IPR001457">
    <property type="entry name" value="NADH_UbQ/plastoQ_OxRdtase_su6"/>
</dbReference>
<dbReference type="EC" id="7.1.1.-" evidence="2"/>
<organism evidence="3 4">
    <name type="scientific">Candidatus Tidjanibacter faecipullorum</name>
    <dbReference type="NCBI Taxonomy" id="2838766"/>
    <lineage>
        <taxon>Bacteria</taxon>
        <taxon>Pseudomonadati</taxon>
        <taxon>Bacteroidota</taxon>
        <taxon>Bacteroidia</taxon>
        <taxon>Bacteroidales</taxon>
        <taxon>Rikenellaceae</taxon>
        <taxon>Tidjanibacter</taxon>
    </lineage>
</organism>
<dbReference type="Gene3D" id="1.20.120.1200">
    <property type="entry name" value="NADH-ubiquinone/plastoquinone oxidoreductase chain 6, subunit NuoJ"/>
    <property type="match status" value="1"/>
</dbReference>
<dbReference type="PANTHER" id="PTHR33269">
    <property type="entry name" value="NADH-UBIQUINONE OXIDOREDUCTASE CHAIN 6"/>
    <property type="match status" value="1"/>
</dbReference>
<dbReference type="AlphaFoldDB" id="A0A9D2DE23"/>
<comment type="function">
    <text evidence="2">NDH-1 shuttles electrons from NADH, via FMN and iron-sulfur (Fe-S) centers, to quinones in the respiratory chain. Couples the redox reaction to proton translocation (for every two electrons transferred, four hydrogen ions are translocated across the cytoplasmic membrane), and thus conserves the redox energy in a proton gradient.</text>
</comment>
<dbReference type="PANTHER" id="PTHR33269:SF17">
    <property type="entry name" value="NADH-UBIQUINONE OXIDOREDUCTASE CHAIN 6"/>
    <property type="match status" value="1"/>
</dbReference>
<gene>
    <name evidence="3" type="ORF">H9816_05295</name>
</gene>
<feature type="transmembrane region" description="Helical" evidence="2">
    <location>
        <begin position="93"/>
        <end position="113"/>
    </location>
</feature>
<dbReference type="GO" id="GO:0048038">
    <property type="term" value="F:quinone binding"/>
    <property type="evidence" value="ECO:0007669"/>
    <property type="project" value="UniProtKB-UniRule"/>
</dbReference>
<accession>A0A9D2DE23</accession>
<comment type="caution">
    <text evidence="3">The sequence shown here is derived from an EMBL/GenBank/DDBJ whole genome shotgun (WGS) entry which is preliminary data.</text>
</comment>
<protein>
    <recommendedName>
        <fullName evidence="2">NADH-quinone oxidoreductase subunit J</fullName>
        <ecNumber evidence="2">7.1.1.-</ecNumber>
    </recommendedName>
</protein>
<comment type="similarity">
    <text evidence="1 2">Belongs to the complex I subunit 6 family.</text>
</comment>
<feature type="transmembrane region" description="Helical" evidence="2">
    <location>
        <begin position="6"/>
        <end position="26"/>
    </location>
</feature>
<feature type="transmembrane region" description="Helical" evidence="2">
    <location>
        <begin position="61"/>
        <end position="81"/>
    </location>
</feature>
<keyword evidence="2" id="KW-0874">Quinone</keyword>
<reference evidence="3" key="1">
    <citation type="journal article" date="2021" name="PeerJ">
        <title>Extensive microbial diversity within the chicken gut microbiome revealed by metagenomics and culture.</title>
        <authorList>
            <person name="Gilroy R."/>
            <person name="Ravi A."/>
            <person name="Getino M."/>
            <person name="Pursley I."/>
            <person name="Horton D.L."/>
            <person name="Alikhan N.F."/>
            <person name="Baker D."/>
            <person name="Gharbi K."/>
            <person name="Hall N."/>
            <person name="Watson M."/>
            <person name="Adriaenssens E.M."/>
            <person name="Foster-Nyarko E."/>
            <person name="Jarju S."/>
            <person name="Secka A."/>
            <person name="Antonio M."/>
            <person name="Oren A."/>
            <person name="Chaudhuri R.R."/>
            <person name="La Ragione R."/>
            <person name="Hildebrand F."/>
            <person name="Pallen M.J."/>
        </authorList>
    </citation>
    <scope>NUCLEOTIDE SEQUENCE</scope>
    <source>
        <strain evidence="3">ChiHjej11B10-19426</strain>
    </source>
</reference>
<evidence type="ECO:0000313" key="3">
    <source>
        <dbReference type="EMBL" id="HIZ15307.1"/>
    </source>
</evidence>
<evidence type="ECO:0000256" key="1">
    <source>
        <dbReference type="ARBA" id="ARBA00005698"/>
    </source>
</evidence>
<dbReference type="GO" id="GO:0005886">
    <property type="term" value="C:plasma membrane"/>
    <property type="evidence" value="ECO:0007669"/>
    <property type="project" value="UniProtKB-SubCell"/>
</dbReference>
<dbReference type="InterPro" id="IPR042106">
    <property type="entry name" value="Nuo/plastoQ_OxRdtase_6_NuoJ"/>
</dbReference>
<dbReference type="GO" id="GO:0008137">
    <property type="term" value="F:NADH dehydrogenase (ubiquinone) activity"/>
    <property type="evidence" value="ECO:0007669"/>
    <property type="project" value="UniProtKB-UniRule"/>
</dbReference>
<dbReference type="Proteomes" id="UP000824014">
    <property type="component" value="Unassembled WGS sequence"/>
</dbReference>
<keyword evidence="2" id="KW-1003">Cell membrane</keyword>
<feature type="transmembrane region" description="Helical" evidence="2">
    <location>
        <begin position="148"/>
        <end position="170"/>
    </location>
</feature>
<keyword evidence="2" id="KW-0812">Transmembrane</keyword>
<proteinExistence type="inferred from homology"/>
<feature type="transmembrane region" description="Helical" evidence="2">
    <location>
        <begin position="33"/>
        <end position="55"/>
    </location>
</feature>
<reference evidence="3" key="2">
    <citation type="submission" date="2021-04" db="EMBL/GenBank/DDBJ databases">
        <authorList>
            <person name="Gilroy R."/>
        </authorList>
    </citation>
    <scope>NUCLEOTIDE SEQUENCE</scope>
    <source>
        <strain evidence="3">ChiHjej11B10-19426</strain>
    </source>
</reference>
<sequence>MEAISNLVIFYLLAAVIVVSSILAVTSHRIFRAAVYLLIVLLCTAGLYLLLNYHFLAVVQLSVYAGGILILFIFAILLTSAKGDHAEPHDKRRVWSGILASVAGLGITTWATLKHQFLYGNNPTVLGEHETNMHIVGQTMMGTGKYEYLLSFETLSVLLLVCAIGGILIARKR</sequence>
<dbReference type="Pfam" id="PF00499">
    <property type="entry name" value="Oxidored_q3"/>
    <property type="match status" value="1"/>
</dbReference>
<evidence type="ECO:0000256" key="2">
    <source>
        <dbReference type="RuleBase" id="RU004429"/>
    </source>
</evidence>
<keyword evidence="2" id="KW-1133">Transmembrane helix</keyword>
<name>A0A9D2DE23_9BACT</name>